<proteinExistence type="predicted"/>
<protein>
    <submittedName>
        <fullName evidence="2">Uncharacterized protein</fullName>
    </submittedName>
</protein>
<accession>S7ZP34</accession>
<dbReference type="AlphaFoldDB" id="S7ZP34"/>
<name>S7ZP34_PENO1</name>
<keyword evidence="3" id="KW-1185">Reference proteome</keyword>
<organism evidence="2 3">
    <name type="scientific">Penicillium oxalicum (strain 114-2 / CGMCC 5302)</name>
    <name type="common">Penicillium decumbens</name>
    <dbReference type="NCBI Taxonomy" id="933388"/>
    <lineage>
        <taxon>Eukaryota</taxon>
        <taxon>Fungi</taxon>
        <taxon>Dikarya</taxon>
        <taxon>Ascomycota</taxon>
        <taxon>Pezizomycotina</taxon>
        <taxon>Eurotiomycetes</taxon>
        <taxon>Eurotiomycetidae</taxon>
        <taxon>Eurotiales</taxon>
        <taxon>Aspergillaceae</taxon>
        <taxon>Penicillium</taxon>
    </lineage>
</organism>
<gene>
    <name evidence="2" type="ORF">PDE_07400</name>
</gene>
<feature type="compositionally biased region" description="Basic residues" evidence="1">
    <location>
        <begin position="148"/>
        <end position="160"/>
    </location>
</feature>
<evidence type="ECO:0000256" key="1">
    <source>
        <dbReference type="SAM" id="MobiDB-lite"/>
    </source>
</evidence>
<dbReference type="EMBL" id="KB644414">
    <property type="protein sequence ID" value="EPS32440.1"/>
    <property type="molecule type" value="Genomic_DNA"/>
</dbReference>
<reference evidence="2 3" key="1">
    <citation type="journal article" date="2013" name="PLoS ONE">
        <title>Genomic and secretomic analyses reveal unique features of the lignocellulolytic enzyme system of Penicillium decumbens.</title>
        <authorList>
            <person name="Liu G."/>
            <person name="Zhang L."/>
            <person name="Wei X."/>
            <person name="Zou G."/>
            <person name="Qin Y."/>
            <person name="Ma L."/>
            <person name="Li J."/>
            <person name="Zheng H."/>
            <person name="Wang S."/>
            <person name="Wang C."/>
            <person name="Xun L."/>
            <person name="Zhao G.-P."/>
            <person name="Zhou Z."/>
            <person name="Qu Y."/>
        </authorList>
    </citation>
    <scope>NUCLEOTIDE SEQUENCE [LARGE SCALE GENOMIC DNA]</scope>
    <source>
        <strain evidence="3">114-2 / CGMCC 5302</strain>
    </source>
</reference>
<sequence>MTVPRVPDYDMDGVSQLLSPAHRLLCVCRMGVATLCKGGEGGLVPKRITHAGVPFLIDDLLVTGIGKAWNLEMQSDGSKAGTLAAKISSEWGGGRGRRIQTGFEGLLRCSGARSGARSDALSAGVTARSCPLFHRSPNITQAIPKPQKPQRRMGLRPWLK</sequence>
<dbReference type="HOGENOM" id="CLU_1652760_0_0_1"/>
<evidence type="ECO:0000313" key="2">
    <source>
        <dbReference type="EMBL" id="EPS32440.1"/>
    </source>
</evidence>
<dbReference type="Proteomes" id="UP000019376">
    <property type="component" value="Unassembled WGS sequence"/>
</dbReference>
<feature type="region of interest" description="Disordered" evidence="1">
    <location>
        <begin position="138"/>
        <end position="160"/>
    </location>
</feature>
<evidence type="ECO:0000313" key="3">
    <source>
        <dbReference type="Proteomes" id="UP000019376"/>
    </source>
</evidence>